<evidence type="ECO:0000313" key="9">
    <source>
        <dbReference type="Proteomes" id="UP000016943"/>
    </source>
</evidence>
<gene>
    <name evidence="8" type="ORF">CARG_00980</name>
</gene>
<evidence type="ECO:0000256" key="4">
    <source>
        <dbReference type="ARBA" id="ARBA00022989"/>
    </source>
</evidence>
<evidence type="ECO:0000256" key="3">
    <source>
        <dbReference type="ARBA" id="ARBA00022748"/>
    </source>
</evidence>
<dbReference type="PATRIC" id="fig|1348662.3.peg.191"/>
<keyword evidence="2 6" id="KW-0812">Transmembrane</keyword>
<name>U3GV99_9CORY</name>
<dbReference type="Pfam" id="PF05140">
    <property type="entry name" value="ResB"/>
    <property type="match status" value="1"/>
</dbReference>
<dbReference type="eggNOG" id="COG1333">
    <property type="taxonomic scope" value="Bacteria"/>
</dbReference>
<evidence type="ECO:0000256" key="6">
    <source>
        <dbReference type="SAM" id="Phobius"/>
    </source>
</evidence>
<proteinExistence type="predicted"/>
<dbReference type="PANTHER" id="PTHR31566">
    <property type="entry name" value="CYTOCHROME C BIOGENESIS PROTEIN CCS1, CHLOROPLASTIC"/>
    <property type="match status" value="1"/>
</dbReference>
<evidence type="ECO:0000256" key="2">
    <source>
        <dbReference type="ARBA" id="ARBA00022692"/>
    </source>
</evidence>
<dbReference type="GO" id="GO:0016020">
    <property type="term" value="C:membrane"/>
    <property type="evidence" value="ECO:0007669"/>
    <property type="project" value="UniProtKB-SubCell"/>
</dbReference>
<dbReference type="InterPro" id="IPR007816">
    <property type="entry name" value="ResB-like_domain"/>
</dbReference>
<dbReference type="EMBL" id="CP006365">
    <property type="protein sequence ID" value="AGU14393.1"/>
    <property type="molecule type" value="Genomic_DNA"/>
</dbReference>
<dbReference type="STRING" id="1348662.CARG_00980"/>
<dbReference type="InterPro" id="IPR023494">
    <property type="entry name" value="Cyt_c_bgen_Ccs1/CcsB/ResB"/>
</dbReference>
<organism evidence="8 9">
    <name type="scientific">Corynebacterium argentoratense DSM 44202</name>
    <dbReference type="NCBI Taxonomy" id="1348662"/>
    <lineage>
        <taxon>Bacteria</taxon>
        <taxon>Bacillati</taxon>
        <taxon>Actinomycetota</taxon>
        <taxon>Actinomycetes</taxon>
        <taxon>Mycobacteriales</taxon>
        <taxon>Corynebacteriaceae</taxon>
        <taxon>Corynebacterium</taxon>
    </lineage>
</organism>
<feature type="transmembrane region" description="Helical" evidence="6">
    <location>
        <begin position="468"/>
        <end position="486"/>
    </location>
</feature>
<dbReference type="GO" id="GO:0017004">
    <property type="term" value="P:cytochrome complex assembly"/>
    <property type="evidence" value="ECO:0007669"/>
    <property type="project" value="UniProtKB-KW"/>
</dbReference>
<evidence type="ECO:0000313" key="8">
    <source>
        <dbReference type="EMBL" id="AGU14393.1"/>
    </source>
</evidence>
<keyword evidence="3" id="KW-0201">Cytochrome c-type biogenesis</keyword>
<protein>
    <recommendedName>
        <fullName evidence="7">ResB-like domain-containing protein</fullName>
    </recommendedName>
</protein>
<dbReference type="KEGG" id="caz:CARG_00980"/>
<dbReference type="PANTHER" id="PTHR31566:SF0">
    <property type="entry name" value="CYTOCHROME C BIOGENESIS PROTEIN CCS1, CHLOROPLASTIC"/>
    <property type="match status" value="1"/>
</dbReference>
<reference evidence="8 9" key="1">
    <citation type="journal article" date="2013" name="Genome Announc.">
        <title>Whole-Genome Sequence of the Clinical Strain Corynebacterium argentoratense DSM 44202, Isolated from a Human Throat Specimen.</title>
        <authorList>
            <person name="Bomholt C."/>
            <person name="Glaub A."/>
            <person name="Gravermann K."/>
            <person name="Albersmeier A."/>
            <person name="Brinkrolf K."/>
            <person name="Ruckert C."/>
            <person name="Tauch A."/>
        </authorList>
    </citation>
    <scope>NUCLEOTIDE SEQUENCE [LARGE SCALE GENOMIC DNA]</scope>
    <source>
        <strain evidence="8">DSM 44202</strain>
    </source>
</reference>
<dbReference type="AlphaFoldDB" id="U3GV99"/>
<dbReference type="Proteomes" id="UP000016943">
    <property type="component" value="Chromosome"/>
</dbReference>
<feature type="transmembrane region" description="Helical" evidence="6">
    <location>
        <begin position="72"/>
        <end position="90"/>
    </location>
</feature>
<keyword evidence="4 6" id="KW-1133">Transmembrane helix</keyword>
<feature type="transmembrane region" description="Helical" evidence="6">
    <location>
        <begin position="171"/>
        <end position="192"/>
    </location>
</feature>
<evidence type="ECO:0000256" key="1">
    <source>
        <dbReference type="ARBA" id="ARBA00004141"/>
    </source>
</evidence>
<keyword evidence="5 6" id="KW-0472">Membrane</keyword>
<comment type="subcellular location">
    <subcellularLocation>
        <location evidence="1">Membrane</location>
        <topology evidence="1">Multi-pass membrane protein</topology>
    </subcellularLocation>
</comment>
<feature type="domain" description="ResB-like" evidence="7">
    <location>
        <begin position="15"/>
        <end position="518"/>
    </location>
</feature>
<evidence type="ECO:0000256" key="5">
    <source>
        <dbReference type="ARBA" id="ARBA00023136"/>
    </source>
</evidence>
<evidence type="ECO:0000259" key="7">
    <source>
        <dbReference type="Pfam" id="PF05140"/>
    </source>
</evidence>
<dbReference type="HOGENOM" id="CLU_023092_0_0_11"/>
<sequence length="544" mass="60932">MKKYPQLAWRWLTSMRTALVLLFLLAIAAIPGALLPQRSLNESKVAEYIANGGKTAEIYDKLQLFDVFSSTWFTAIYILLFISLIGCIIPRTIDHYRASRNAPVRAPLRMQRLPHRAFGTPTHPGTPEEILDHAQQQLKGWRTARYTGEQDRAGHPSLSAERGYSREICNLIFHLGLVGMLASIGLGKMYYYEGQAIVVTNTGVSANGAPNPTENSEFCNTALANYDSVRAGALFKNSDLTPFCIDVHDFHADYLPNGQAEMFNSNISYADGENIFAPKDQWKNYDLRVNHPLRLDGDRIYLQGHGFAPRFTITWPNGETRTQMIQFAPEDATYFLSSGVLRFDPPSGMYPTDYERRQNQLAIQGLFAPTAQFSGENNALLSSSYPEQKDPAVAIDIYRGDNGLDTGRGQNIFTLDPQQLHNGSLQKIERVNLMLGDSVTLDDGTKVTFDGANEFINLQVSHDPFQQWVLISTITTLAGLVGSLAIKRRRIWIRVSDDGIEMGGLSRTDRAGWGSEFDRLARQLVNLEPTHTQQEPQTQHEPKN</sequence>
<accession>U3GV99</accession>
<keyword evidence="9" id="KW-1185">Reference proteome</keyword>